<evidence type="ECO:0000259" key="1">
    <source>
        <dbReference type="Pfam" id="PF04069"/>
    </source>
</evidence>
<protein>
    <submittedName>
        <fullName evidence="2">Glycine/betaine ABC transporter substrate-binding protein</fullName>
    </submittedName>
</protein>
<dbReference type="Gene3D" id="3.40.190.10">
    <property type="entry name" value="Periplasmic binding protein-like II"/>
    <property type="match status" value="1"/>
</dbReference>
<sequence>MKHQIRKVLSVLLAVLLFAGVFSGCGKKDSGVVKIATKPMTEQFILSEMLAQLIEQDTVLTVEITKGIGGGTTNIHPALLKGDFDLYPEYTGTAWAFVVKREDVPDDDTLYAGLQEAYQKLGLKWTGLYGFNNTFALAVRRDVAEQYGIETYSDIAKVSPELVFGANPDFFEKADGFPHLAEAYGMNFKSTSDIDIGLKYKALENGDIDVTNAFTTDAQLSVADITLPTDDKHLFTNYYCGTVVRMDTLEKHPELEPVLEKMNGLITDAEMASMNYQVEVENRDEKEVAKEFLTSKGLLK</sequence>
<reference evidence="2 3" key="1">
    <citation type="submission" date="2020-08" db="EMBL/GenBank/DDBJ databases">
        <authorList>
            <person name="Liu C."/>
            <person name="Sun Q."/>
        </authorList>
    </citation>
    <scope>NUCLEOTIDE SEQUENCE [LARGE SCALE GENOMIC DNA]</scope>
    <source>
        <strain evidence="2 3">22A2-44</strain>
    </source>
</reference>
<dbReference type="RefSeq" id="WP_186895836.1">
    <property type="nucleotide sequence ID" value="NZ_JACOIH010000010.1"/>
</dbReference>
<dbReference type="Proteomes" id="UP000602181">
    <property type="component" value="Unassembled WGS sequence"/>
</dbReference>
<keyword evidence="3" id="KW-1185">Reference proteome</keyword>
<gene>
    <name evidence="2" type="ORF">H8R05_07675</name>
</gene>
<dbReference type="SUPFAM" id="SSF53850">
    <property type="entry name" value="Periplasmic binding protein-like II"/>
    <property type="match status" value="1"/>
</dbReference>
<organism evidence="2 3">
    <name type="scientific">Anaerotruncus massiliensis</name>
    <name type="common">ex Togo et al. 2019</name>
    <dbReference type="NCBI Taxonomy" id="1673720"/>
    <lineage>
        <taxon>Bacteria</taxon>
        <taxon>Bacillati</taxon>
        <taxon>Bacillota</taxon>
        <taxon>Clostridia</taxon>
        <taxon>Eubacteriales</taxon>
        <taxon>Oscillospiraceae</taxon>
        <taxon>Anaerotruncus</taxon>
    </lineage>
</organism>
<evidence type="ECO:0000313" key="3">
    <source>
        <dbReference type="Proteomes" id="UP000602181"/>
    </source>
</evidence>
<feature type="domain" description="ABC-type glycine betaine transport system substrate-binding" evidence="1">
    <location>
        <begin position="33"/>
        <end position="294"/>
    </location>
</feature>
<comment type="caution">
    <text evidence="2">The sequence shown here is derived from an EMBL/GenBank/DDBJ whole genome shotgun (WGS) entry which is preliminary data.</text>
</comment>
<dbReference type="PROSITE" id="PS51257">
    <property type="entry name" value="PROKAR_LIPOPROTEIN"/>
    <property type="match status" value="1"/>
</dbReference>
<evidence type="ECO:0000313" key="2">
    <source>
        <dbReference type="EMBL" id="MBC3938784.1"/>
    </source>
</evidence>
<dbReference type="Gene3D" id="3.40.190.120">
    <property type="entry name" value="Osmoprotection protein (prox), domain 2"/>
    <property type="match status" value="1"/>
</dbReference>
<accession>A0ABR7AEB1</accession>
<dbReference type="EMBL" id="JACOIH010000010">
    <property type="protein sequence ID" value="MBC3938784.1"/>
    <property type="molecule type" value="Genomic_DNA"/>
</dbReference>
<dbReference type="Pfam" id="PF04069">
    <property type="entry name" value="OpuAC"/>
    <property type="match status" value="1"/>
</dbReference>
<dbReference type="InterPro" id="IPR007210">
    <property type="entry name" value="ABC_Gly_betaine_transp_sub-bd"/>
</dbReference>
<name>A0ABR7AEB1_9FIRM</name>
<proteinExistence type="predicted"/>
<dbReference type="CDD" id="cd13612">
    <property type="entry name" value="PBP2_ProWX"/>
    <property type="match status" value="1"/>
</dbReference>